<dbReference type="InterPro" id="IPR003593">
    <property type="entry name" value="AAA+_ATPase"/>
</dbReference>
<evidence type="ECO:0000313" key="4">
    <source>
        <dbReference type="EMBL" id="MFD2096988.1"/>
    </source>
</evidence>
<dbReference type="PROSITE" id="PS50893">
    <property type="entry name" value="ABC_TRANSPORTER_2"/>
    <property type="match status" value="1"/>
</dbReference>
<keyword evidence="1" id="KW-0547">Nucleotide-binding</keyword>
<comment type="caution">
    <text evidence="4">The sequence shown here is derived from an EMBL/GenBank/DDBJ whole genome shotgun (WGS) entry which is preliminary data.</text>
</comment>
<protein>
    <submittedName>
        <fullName evidence="4">ABC transporter ATP-binding protein</fullName>
    </submittedName>
</protein>
<dbReference type="Proteomes" id="UP001597380">
    <property type="component" value="Unassembled WGS sequence"/>
</dbReference>
<dbReference type="InterPro" id="IPR003439">
    <property type="entry name" value="ABC_transporter-like_ATP-bd"/>
</dbReference>
<evidence type="ECO:0000256" key="1">
    <source>
        <dbReference type="ARBA" id="ARBA00022741"/>
    </source>
</evidence>
<name>A0ABW4XRS4_9GAMM</name>
<dbReference type="Pfam" id="PF00005">
    <property type="entry name" value="ABC_tran"/>
    <property type="match status" value="1"/>
</dbReference>
<accession>A0ABW4XRS4</accession>
<dbReference type="SUPFAM" id="SSF52540">
    <property type="entry name" value="P-loop containing nucleoside triphosphate hydrolases"/>
    <property type="match status" value="1"/>
</dbReference>
<organism evidence="4 5">
    <name type="scientific">Corallincola platygyrae</name>
    <dbReference type="NCBI Taxonomy" id="1193278"/>
    <lineage>
        <taxon>Bacteria</taxon>
        <taxon>Pseudomonadati</taxon>
        <taxon>Pseudomonadota</taxon>
        <taxon>Gammaproteobacteria</taxon>
        <taxon>Alteromonadales</taxon>
        <taxon>Psychromonadaceae</taxon>
        <taxon>Corallincola</taxon>
    </lineage>
</organism>
<dbReference type="InterPro" id="IPR017871">
    <property type="entry name" value="ABC_transporter-like_CS"/>
</dbReference>
<dbReference type="InterPro" id="IPR027417">
    <property type="entry name" value="P-loop_NTPase"/>
</dbReference>
<dbReference type="EMBL" id="JBHUHT010000014">
    <property type="protein sequence ID" value="MFD2096988.1"/>
    <property type="molecule type" value="Genomic_DNA"/>
</dbReference>
<evidence type="ECO:0000259" key="3">
    <source>
        <dbReference type="PROSITE" id="PS50893"/>
    </source>
</evidence>
<feature type="domain" description="ABC transporter" evidence="3">
    <location>
        <begin position="23"/>
        <end position="255"/>
    </location>
</feature>
<dbReference type="SMART" id="SM00382">
    <property type="entry name" value="AAA"/>
    <property type="match status" value="1"/>
</dbReference>
<keyword evidence="5" id="KW-1185">Reference proteome</keyword>
<dbReference type="CDD" id="cd03214">
    <property type="entry name" value="ABC_Iron-Siderophores_B12_Hemin"/>
    <property type="match status" value="1"/>
</dbReference>
<dbReference type="RefSeq" id="WP_345339705.1">
    <property type="nucleotide sequence ID" value="NZ_BAABLI010000011.1"/>
</dbReference>
<dbReference type="Gene3D" id="3.40.50.300">
    <property type="entry name" value="P-loop containing nucleotide triphosphate hydrolases"/>
    <property type="match status" value="1"/>
</dbReference>
<evidence type="ECO:0000313" key="5">
    <source>
        <dbReference type="Proteomes" id="UP001597380"/>
    </source>
</evidence>
<sequence length="290" mass="31717">MQTSTRTSQRQSQSANADADSLLKVENLHWQADARAILEHISFAIAPGSFVGLIGPNGAGKSSLLRCLYRVNRPTQGRIQLNGQDIWHSSAREIACQIAVVLQETTGNFGLRLRDVVRMGLTPHKRAFEFDSAADLALVDDAIDQVGLTALAKQPFDQLSGGEKQRALIARAIVQRPKLLLMDEPTNHLDVRYQIQVLELAKHLGTTVLSSIHDLNLASAFCDQLLLLNQGELVEQGSPDQVLTEATLANVFGVCSSIDRHPDHGHPRITYHYGYRSGDHGNNSSGVSDD</sequence>
<dbReference type="GO" id="GO:0005524">
    <property type="term" value="F:ATP binding"/>
    <property type="evidence" value="ECO:0007669"/>
    <property type="project" value="UniProtKB-KW"/>
</dbReference>
<gene>
    <name evidence="4" type="ORF">ACFSJ3_13410</name>
</gene>
<evidence type="ECO:0000256" key="2">
    <source>
        <dbReference type="ARBA" id="ARBA00022840"/>
    </source>
</evidence>
<reference evidence="5" key="1">
    <citation type="journal article" date="2019" name="Int. J. Syst. Evol. Microbiol.">
        <title>The Global Catalogue of Microorganisms (GCM) 10K type strain sequencing project: providing services to taxonomists for standard genome sequencing and annotation.</title>
        <authorList>
            <consortium name="The Broad Institute Genomics Platform"/>
            <consortium name="The Broad Institute Genome Sequencing Center for Infectious Disease"/>
            <person name="Wu L."/>
            <person name="Ma J."/>
        </authorList>
    </citation>
    <scope>NUCLEOTIDE SEQUENCE [LARGE SCALE GENOMIC DNA]</scope>
    <source>
        <strain evidence="5">CGMCC 1.10992</strain>
    </source>
</reference>
<dbReference type="PANTHER" id="PTHR42794">
    <property type="entry name" value="HEMIN IMPORT ATP-BINDING PROTEIN HMUV"/>
    <property type="match status" value="1"/>
</dbReference>
<proteinExistence type="predicted"/>
<keyword evidence="2 4" id="KW-0067">ATP-binding</keyword>
<dbReference type="PROSITE" id="PS00211">
    <property type="entry name" value="ABC_TRANSPORTER_1"/>
    <property type="match status" value="1"/>
</dbReference>
<dbReference type="PANTHER" id="PTHR42794:SF2">
    <property type="entry name" value="ABC TRANSPORTER ATP-BINDING PROTEIN"/>
    <property type="match status" value="1"/>
</dbReference>